<feature type="region of interest" description="Disordered" evidence="1">
    <location>
        <begin position="32"/>
        <end position="59"/>
    </location>
</feature>
<evidence type="ECO:0000313" key="3">
    <source>
        <dbReference type="Proteomes" id="UP000703661"/>
    </source>
</evidence>
<dbReference type="OrthoDB" id="2428088at2759"/>
<dbReference type="EMBL" id="JAAAID010001613">
    <property type="protein sequence ID" value="KAG0009351.1"/>
    <property type="molecule type" value="Genomic_DNA"/>
</dbReference>
<gene>
    <name evidence="2" type="ORF">BGZ80_002482</name>
</gene>
<keyword evidence="3" id="KW-1185">Reference proteome</keyword>
<sequence>MTEPKLSSSTAQLEDPPVKSVFAFLKSTQRHSTTNMPALIRTKAQSSVRRESGSFMQPRSVIADAPQSHALINIQEPELAFNPTSMDSSSSATSSDFSGTLRLARKQQCPDITTPSKMPVRSGRSTVPKLFPLDMPPQANSSIIAKSYPNGSLTDAASVQAIYCHSLRSTMS</sequence>
<protein>
    <submittedName>
        <fullName evidence="2">Uncharacterized protein</fullName>
    </submittedName>
</protein>
<feature type="region of interest" description="Disordered" evidence="1">
    <location>
        <begin position="76"/>
        <end position="123"/>
    </location>
</feature>
<name>A0A9P6MPS9_9FUNG</name>
<organism evidence="2 3">
    <name type="scientific">Entomortierella chlamydospora</name>
    <dbReference type="NCBI Taxonomy" id="101097"/>
    <lineage>
        <taxon>Eukaryota</taxon>
        <taxon>Fungi</taxon>
        <taxon>Fungi incertae sedis</taxon>
        <taxon>Mucoromycota</taxon>
        <taxon>Mortierellomycotina</taxon>
        <taxon>Mortierellomycetes</taxon>
        <taxon>Mortierellales</taxon>
        <taxon>Mortierellaceae</taxon>
        <taxon>Entomortierella</taxon>
    </lineage>
</organism>
<evidence type="ECO:0000256" key="1">
    <source>
        <dbReference type="SAM" id="MobiDB-lite"/>
    </source>
</evidence>
<dbReference type="AlphaFoldDB" id="A0A9P6MPS9"/>
<evidence type="ECO:0000313" key="2">
    <source>
        <dbReference type="EMBL" id="KAG0009351.1"/>
    </source>
</evidence>
<comment type="caution">
    <text evidence="2">The sequence shown here is derived from an EMBL/GenBank/DDBJ whole genome shotgun (WGS) entry which is preliminary data.</text>
</comment>
<proteinExistence type="predicted"/>
<accession>A0A9P6MPS9</accession>
<feature type="compositionally biased region" description="Low complexity" evidence="1">
    <location>
        <begin position="84"/>
        <end position="98"/>
    </location>
</feature>
<dbReference type="Proteomes" id="UP000703661">
    <property type="component" value="Unassembled WGS sequence"/>
</dbReference>
<reference evidence="2" key="1">
    <citation type="journal article" date="2020" name="Fungal Divers.">
        <title>Resolving the Mortierellaceae phylogeny through synthesis of multi-gene phylogenetics and phylogenomics.</title>
        <authorList>
            <person name="Vandepol N."/>
            <person name="Liber J."/>
            <person name="Desiro A."/>
            <person name="Na H."/>
            <person name="Kennedy M."/>
            <person name="Barry K."/>
            <person name="Grigoriev I.V."/>
            <person name="Miller A.N."/>
            <person name="O'Donnell K."/>
            <person name="Stajich J.E."/>
            <person name="Bonito G."/>
        </authorList>
    </citation>
    <scope>NUCLEOTIDE SEQUENCE</scope>
    <source>
        <strain evidence="2">NRRL 2769</strain>
    </source>
</reference>